<evidence type="ECO:0000256" key="5">
    <source>
        <dbReference type="ARBA" id="ARBA00022490"/>
    </source>
</evidence>
<comment type="subunit">
    <text evidence="12">Homotetramer; dimer of dimers.</text>
</comment>
<dbReference type="NCBIfam" id="TIGR00674">
    <property type="entry name" value="dapA"/>
    <property type="match status" value="1"/>
</dbReference>
<dbReference type="PROSITE" id="PS00666">
    <property type="entry name" value="DHDPS_2"/>
    <property type="match status" value="1"/>
</dbReference>
<evidence type="ECO:0000256" key="1">
    <source>
        <dbReference type="ARBA" id="ARBA00003294"/>
    </source>
</evidence>
<name>A0A1D7VX73_9ACTN</name>
<dbReference type="SUPFAM" id="SSF51569">
    <property type="entry name" value="Aldolase"/>
    <property type="match status" value="1"/>
</dbReference>
<dbReference type="GO" id="GO:0019877">
    <property type="term" value="P:diaminopimelate biosynthetic process"/>
    <property type="evidence" value="ECO:0007669"/>
    <property type="project" value="UniProtKB-UniRule"/>
</dbReference>
<dbReference type="UniPathway" id="UPA00034">
    <property type="reaction ID" value="UER00017"/>
</dbReference>
<dbReference type="PANTHER" id="PTHR12128">
    <property type="entry name" value="DIHYDRODIPICOLINATE SYNTHASE"/>
    <property type="match status" value="1"/>
</dbReference>
<protein>
    <recommendedName>
        <fullName evidence="4 12">4-hydroxy-tetrahydrodipicolinate synthase</fullName>
        <shortName evidence="12">HTPA synthase</shortName>
        <ecNumber evidence="4 12">4.3.3.7</ecNumber>
    </recommendedName>
</protein>
<feature type="site" description="Part of a proton relay during catalysis" evidence="12">
    <location>
        <position position="67"/>
    </location>
</feature>
<keyword evidence="5 12" id="KW-0963">Cytoplasm</keyword>
<comment type="function">
    <text evidence="1 12">Catalyzes the condensation of (S)-aspartate-beta-semialdehyde [(S)-ASA] and pyruvate to 4-hydroxy-tetrahydrodipicolinate (HTPA).</text>
</comment>
<dbReference type="PRINTS" id="PR00146">
    <property type="entry name" value="DHPICSNTHASE"/>
</dbReference>
<evidence type="ECO:0000256" key="3">
    <source>
        <dbReference type="ARBA" id="ARBA00007592"/>
    </source>
</evidence>
<feature type="active site" description="Proton donor/acceptor" evidence="12 14">
    <location>
        <position position="156"/>
    </location>
</feature>
<proteinExistence type="inferred from homology"/>
<keyword evidence="10 12" id="KW-0704">Schiff base</keyword>
<evidence type="ECO:0000256" key="4">
    <source>
        <dbReference type="ARBA" id="ARBA00012086"/>
    </source>
</evidence>
<dbReference type="EMBL" id="CP017157">
    <property type="protein sequence ID" value="AOP51098.1"/>
    <property type="molecule type" value="Genomic_DNA"/>
</dbReference>
<evidence type="ECO:0000256" key="14">
    <source>
        <dbReference type="PIRSR" id="PIRSR001365-1"/>
    </source>
</evidence>
<keyword evidence="7 12" id="KW-0220">Diaminopimelate biosynthesis</keyword>
<dbReference type="AlphaFoldDB" id="A0A1D7VX73"/>
<dbReference type="GO" id="GO:0009089">
    <property type="term" value="P:lysine biosynthetic process via diaminopimelate"/>
    <property type="evidence" value="ECO:0007669"/>
    <property type="project" value="UniProtKB-UniRule"/>
</dbReference>
<keyword evidence="18" id="KW-1185">Reference proteome</keyword>
<evidence type="ECO:0000256" key="15">
    <source>
        <dbReference type="PIRSR" id="PIRSR001365-2"/>
    </source>
</evidence>
<dbReference type="Gene3D" id="3.20.20.70">
    <property type="entry name" value="Aldolase class I"/>
    <property type="match status" value="1"/>
</dbReference>
<evidence type="ECO:0000256" key="16">
    <source>
        <dbReference type="SAM" id="MobiDB-lite"/>
    </source>
</evidence>
<dbReference type="CDD" id="cd00950">
    <property type="entry name" value="DHDPS"/>
    <property type="match status" value="1"/>
</dbReference>
<dbReference type="PROSITE" id="PS00665">
    <property type="entry name" value="DHDPS_1"/>
    <property type="match status" value="1"/>
</dbReference>
<dbReference type="InterPro" id="IPR013785">
    <property type="entry name" value="Aldolase_TIM"/>
</dbReference>
<comment type="similarity">
    <text evidence="3 12 13">Belongs to the DapA family.</text>
</comment>
<evidence type="ECO:0000256" key="10">
    <source>
        <dbReference type="ARBA" id="ARBA00023270"/>
    </source>
</evidence>
<evidence type="ECO:0000256" key="11">
    <source>
        <dbReference type="ARBA" id="ARBA00047836"/>
    </source>
</evidence>
<feature type="region of interest" description="Disordered" evidence="16">
    <location>
        <begin position="1"/>
        <end position="22"/>
    </location>
</feature>
<evidence type="ECO:0000256" key="7">
    <source>
        <dbReference type="ARBA" id="ARBA00022915"/>
    </source>
</evidence>
<dbReference type="Pfam" id="PF00701">
    <property type="entry name" value="DHDPS"/>
    <property type="match status" value="1"/>
</dbReference>
<sequence length="332" mass="33773">MGQHTPPMDSVTAPLTPPPTAAPFGRTAVAMITPFTGDGALDPDGAQRLAAHLVDEGGCDALVLSGTTGESPTTSDAEKETLLRAVVEAVGDRARITAGVGTSDTRHSVELARTAERAGAHGLLVVTPYYSRPTQEAVAHHLSTVADATGLPVLLYDIPGRTGTALTADTLLRLADHPRIAGVKDCGNDVLKTAKVLAATGLAYYAGSDEQILSLRALGAAGCVSTAGNIAPRAVCAVRDAHDAGDTAEAARRQLALIPLIEAVTGSLTPGTVAAKALLRHLGLPAGPVRGPLLDADDRLTSRLVDALRTTLDRTARAGRGVPAMAAAAVPG</sequence>
<gene>
    <name evidence="12" type="primary">dapA</name>
    <name evidence="17" type="ORF">SL103_09695</name>
</gene>
<evidence type="ECO:0000256" key="9">
    <source>
        <dbReference type="ARBA" id="ARBA00023239"/>
    </source>
</evidence>
<dbReference type="GO" id="GO:0005829">
    <property type="term" value="C:cytosol"/>
    <property type="evidence" value="ECO:0007669"/>
    <property type="project" value="TreeGrafter"/>
</dbReference>
<keyword evidence="9 12" id="KW-0456">Lyase</keyword>
<comment type="subcellular location">
    <subcellularLocation>
        <location evidence="12">Cytoplasm</location>
    </subcellularLocation>
</comment>
<dbReference type="InterPro" id="IPR020624">
    <property type="entry name" value="Schiff_base-form_aldolases_CS"/>
</dbReference>
<evidence type="ECO:0000256" key="6">
    <source>
        <dbReference type="ARBA" id="ARBA00022605"/>
    </source>
</evidence>
<dbReference type="InterPro" id="IPR002220">
    <property type="entry name" value="DapA-like"/>
</dbReference>
<evidence type="ECO:0000256" key="13">
    <source>
        <dbReference type="PIRNR" id="PIRNR001365"/>
    </source>
</evidence>
<feature type="binding site" evidence="12 15">
    <location>
        <position position="224"/>
    </location>
    <ligand>
        <name>pyruvate</name>
        <dbReference type="ChEBI" id="CHEBI:15361"/>
    </ligand>
</feature>
<comment type="caution">
    <text evidence="12">Was originally thought to be a dihydrodipicolinate synthase (DHDPS), catalyzing the condensation of (S)-aspartate-beta-semialdehyde [(S)-ASA] and pyruvate to dihydrodipicolinate (DHDP). However, it was shown in E.coli that the product of the enzymatic reaction is not dihydrodipicolinate but in fact (4S)-4-hydroxy-2,3,4,5-tetrahydro-(2S)-dipicolinic acid (HTPA), and that the consecutive dehydration reaction leading to DHDP is not spontaneous but catalyzed by DapB.</text>
</comment>
<evidence type="ECO:0000256" key="8">
    <source>
        <dbReference type="ARBA" id="ARBA00023154"/>
    </source>
</evidence>
<accession>A0A1D7VX73</accession>
<feature type="site" description="Part of a proton relay during catalysis" evidence="12">
    <location>
        <position position="130"/>
    </location>
</feature>
<evidence type="ECO:0000256" key="12">
    <source>
        <dbReference type="HAMAP-Rule" id="MF_00418"/>
    </source>
</evidence>
<dbReference type="KEGG" id="slc:SL103_09695"/>
<comment type="pathway">
    <text evidence="2 12">Amino-acid biosynthesis; L-lysine biosynthesis via DAP pathway; (S)-tetrahydrodipicolinate from L-aspartate: step 3/4.</text>
</comment>
<dbReference type="SMART" id="SM01130">
    <property type="entry name" value="DHDPS"/>
    <property type="match status" value="1"/>
</dbReference>
<evidence type="ECO:0000256" key="2">
    <source>
        <dbReference type="ARBA" id="ARBA00005120"/>
    </source>
</evidence>
<dbReference type="Proteomes" id="UP000094094">
    <property type="component" value="Chromosome"/>
</dbReference>
<dbReference type="InterPro" id="IPR020625">
    <property type="entry name" value="Schiff_base-form_aldolases_AS"/>
</dbReference>
<keyword evidence="8 12" id="KW-0457">Lysine biosynthesis</keyword>
<dbReference type="PIRSF" id="PIRSF001365">
    <property type="entry name" value="DHDPS"/>
    <property type="match status" value="1"/>
</dbReference>
<feature type="binding site" evidence="12 15">
    <location>
        <position position="68"/>
    </location>
    <ligand>
        <name>pyruvate</name>
        <dbReference type="ChEBI" id="CHEBI:15361"/>
    </ligand>
</feature>
<comment type="catalytic activity">
    <reaction evidence="11 12">
        <text>L-aspartate 4-semialdehyde + pyruvate = (2S,4S)-4-hydroxy-2,3,4,5-tetrahydrodipicolinate + H2O + H(+)</text>
        <dbReference type="Rhea" id="RHEA:34171"/>
        <dbReference type="ChEBI" id="CHEBI:15361"/>
        <dbReference type="ChEBI" id="CHEBI:15377"/>
        <dbReference type="ChEBI" id="CHEBI:15378"/>
        <dbReference type="ChEBI" id="CHEBI:67139"/>
        <dbReference type="ChEBI" id="CHEBI:537519"/>
        <dbReference type="EC" id="4.3.3.7"/>
    </reaction>
</comment>
<feature type="active site" description="Schiff-base intermediate with substrate" evidence="12 14">
    <location>
        <position position="184"/>
    </location>
</feature>
<evidence type="ECO:0000313" key="17">
    <source>
        <dbReference type="EMBL" id="AOP51098.1"/>
    </source>
</evidence>
<dbReference type="HAMAP" id="MF_00418">
    <property type="entry name" value="DapA"/>
    <property type="match status" value="1"/>
</dbReference>
<organism evidence="17 18">
    <name type="scientific">Streptomyces lydicus</name>
    <dbReference type="NCBI Taxonomy" id="47763"/>
    <lineage>
        <taxon>Bacteria</taxon>
        <taxon>Bacillati</taxon>
        <taxon>Actinomycetota</taxon>
        <taxon>Actinomycetes</taxon>
        <taxon>Kitasatosporales</taxon>
        <taxon>Streptomycetaceae</taxon>
        <taxon>Streptomyces</taxon>
    </lineage>
</organism>
<reference evidence="17 18" key="1">
    <citation type="submission" date="2016-09" db="EMBL/GenBank/DDBJ databases">
        <title>Complete genome sequencing of Streptomyces lydicus 103 and metabolic pathways analysis of antibiotic biosynthesis.</title>
        <authorList>
            <person name="Jia N."/>
            <person name="Ding M.-Z."/>
            <person name="Gao F."/>
            <person name="Yuan Y.-J."/>
        </authorList>
    </citation>
    <scope>NUCLEOTIDE SEQUENCE [LARGE SCALE GENOMIC DNA]</scope>
    <source>
        <strain evidence="17 18">103</strain>
    </source>
</reference>
<dbReference type="EC" id="4.3.3.7" evidence="4 12"/>
<dbReference type="GO" id="GO:0008840">
    <property type="term" value="F:4-hydroxy-tetrahydrodipicolinate synthase activity"/>
    <property type="evidence" value="ECO:0007669"/>
    <property type="project" value="UniProtKB-UniRule"/>
</dbReference>
<dbReference type="PANTHER" id="PTHR12128:SF66">
    <property type="entry name" value="4-HYDROXY-2-OXOGLUTARATE ALDOLASE, MITOCHONDRIAL"/>
    <property type="match status" value="1"/>
</dbReference>
<evidence type="ECO:0000313" key="18">
    <source>
        <dbReference type="Proteomes" id="UP000094094"/>
    </source>
</evidence>
<keyword evidence="6 12" id="KW-0028">Amino-acid biosynthesis</keyword>
<dbReference type="InterPro" id="IPR005263">
    <property type="entry name" value="DapA"/>
</dbReference>